<dbReference type="RefSeq" id="WP_267218532.1">
    <property type="nucleotide sequence ID" value="NZ_JAPCWC010000001.1"/>
</dbReference>
<protein>
    <recommendedName>
        <fullName evidence="4">Copper resistance protein CopC</fullName>
    </recommendedName>
</protein>
<feature type="signal peptide" evidence="1">
    <location>
        <begin position="1"/>
        <end position="24"/>
    </location>
</feature>
<comment type="caution">
    <text evidence="2">The sequence shown here is derived from an EMBL/GenBank/DDBJ whole genome shotgun (WGS) entry which is preliminary data.</text>
</comment>
<gene>
    <name evidence="2" type="ORF">ACFFF8_19265</name>
</gene>
<proteinExistence type="predicted"/>
<dbReference type="Proteomes" id="UP001589858">
    <property type="component" value="Unassembled WGS sequence"/>
</dbReference>
<name>A0ABV6SFB0_9SPHN</name>
<evidence type="ECO:0000313" key="3">
    <source>
        <dbReference type="Proteomes" id="UP001589858"/>
    </source>
</evidence>
<reference evidence="2 3" key="1">
    <citation type="submission" date="2024-09" db="EMBL/GenBank/DDBJ databases">
        <authorList>
            <person name="Sun Q."/>
            <person name="Mori K."/>
        </authorList>
    </citation>
    <scope>NUCLEOTIDE SEQUENCE [LARGE SCALE GENOMIC DNA]</scope>
    <source>
        <strain evidence="2 3">CICC 11035S</strain>
    </source>
</reference>
<evidence type="ECO:0000313" key="2">
    <source>
        <dbReference type="EMBL" id="MFC0686728.1"/>
    </source>
</evidence>
<evidence type="ECO:0000256" key="1">
    <source>
        <dbReference type="SAM" id="SignalP"/>
    </source>
</evidence>
<feature type="chain" id="PRO_5045651899" description="Copper resistance protein CopC" evidence="1">
    <location>
        <begin position="25"/>
        <end position="127"/>
    </location>
</feature>
<keyword evidence="3" id="KW-1185">Reference proteome</keyword>
<sequence>MNTKRIAALLAASLVLSAPVASFAHGSMKPQHGGIVAMSGEILVELVKGPKGVSFFVTEEDEPVSASDFDAKATVTVAGKKTQVTLVPAGGNRFSAPGLVAPKGAKVVVALVGKRDQAKTFASFTAI</sequence>
<evidence type="ECO:0008006" key="4">
    <source>
        <dbReference type="Google" id="ProtNLM"/>
    </source>
</evidence>
<keyword evidence="1" id="KW-0732">Signal</keyword>
<accession>A0ABV6SFB0</accession>
<organism evidence="2 3">
    <name type="scientific">Novosphingobium clariflavum</name>
    <dbReference type="NCBI Taxonomy" id="2029884"/>
    <lineage>
        <taxon>Bacteria</taxon>
        <taxon>Pseudomonadati</taxon>
        <taxon>Pseudomonadota</taxon>
        <taxon>Alphaproteobacteria</taxon>
        <taxon>Sphingomonadales</taxon>
        <taxon>Sphingomonadaceae</taxon>
        <taxon>Novosphingobium</taxon>
    </lineage>
</organism>
<dbReference type="EMBL" id="JBHLTM010000075">
    <property type="protein sequence ID" value="MFC0686728.1"/>
    <property type="molecule type" value="Genomic_DNA"/>
</dbReference>